<keyword evidence="15" id="KW-1185">Reference proteome</keyword>
<evidence type="ECO:0000259" key="12">
    <source>
        <dbReference type="Pfam" id="PF02558"/>
    </source>
</evidence>
<feature type="domain" description="Ketopantoate reductase N-terminal" evidence="12">
    <location>
        <begin position="10"/>
        <end position="168"/>
    </location>
</feature>
<evidence type="ECO:0000256" key="8">
    <source>
        <dbReference type="ARBA" id="ARBA00023002"/>
    </source>
</evidence>
<dbReference type="Proteomes" id="UP000564806">
    <property type="component" value="Unassembled WGS sequence"/>
</dbReference>
<evidence type="ECO:0000256" key="2">
    <source>
        <dbReference type="ARBA" id="ARBA00004994"/>
    </source>
</evidence>
<dbReference type="GO" id="GO:0008677">
    <property type="term" value="F:2-dehydropantoate 2-reductase activity"/>
    <property type="evidence" value="ECO:0007669"/>
    <property type="project" value="UniProtKB-EC"/>
</dbReference>
<keyword evidence="7 11" id="KW-0521">NADP</keyword>
<evidence type="ECO:0000256" key="1">
    <source>
        <dbReference type="ARBA" id="ARBA00002919"/>
    </source>
</evidence>
<evidence type="ECO:0000256" key="7">
    <source>
        <dbReference type="ARBA" id="ARBA00022857"/>
    </source>
</evidence>
<dbReference type="InterPro" id="IPR003710">
    <property type="entry name" value="ApbA"/>
</dbReference>
<evidence type="ECO:0000313" key="15">
    <source>
        <dbReference type="Proteomes" id="UP000564806"/>
    </source>
</evidence>
<feature type="domain" description="Ketopantoate reductase C-terminal" evidence="13">
    <location>
        <begin position="205"/>
        <end position="326"/>
    </location>
</feature>
<dbReference type="NCBIfam" id="TIGR00745">
    <property type="entry name" value="apbA_panE"/>
    <property type="match status" value="1"/>
</dbReference>
<dbReference type="EMBL" id="JABWCS010000214">
    <property type="protein sequence ID" value="NUU62396.1"/>
    <property type="molecule type" value="Genomic_DNA"/>
</dbReference>
<comment type="similarity">
    <text evidence="3 11">Belongs to the ketopantoate reductase family.</text>
</comment>
<dbReference type="EC" id="1.1.1.169" evidence="4 11"/>
<gene>
    <name evidence="14" type="ORF">HPT30_18785</name>
</gene>
<comment type="caution">
    <text evidence="14">The sequence shown here is derived from an EMBL/GenBank/DDBJ whole genome shotgun (WGS) entry which is preliminary data.</text>
</comment>
<dbReference type="InterPro" id="IPR013328">
    <property type="entry name" value="6PGD_dom2"/>
</dbReference>
<dbReference type="Pfam" id="PF02558">
    <property type="entry name" value="ApbA"/>
    <property type="match status" value="1"/>
</dbReference>
<dbReference type="InterPro" id="IPR036291">
    <property type="entry name" value="NAD(P)-bd_dom_sf"/>
</dbReference>
<dbReference type="UniPathway" id="UPA00028">
    <property type="reaction ID" value="UER00004"/>
</dbReference>
<evidence type="ECO:0000256" key="6">
    <source>
        <dbReference type="ARBA" id="ARBA00022655"/>
    </source>
</evidence>
<dbReference type="PANTHER" id="PTHR43765:SF2">
    <property type="entry name" value="2-DEHYDROPANTOATE 2-REDUCTASE"/>
    <property type="match status" value="1"/>
</dbReference>
<keyword evidence="6 11" id="KW-0566">Pantothenate biosynthesis</keyword>
<dbReference type="Pfam" id="PF08546">
    <property type="entry name" value="ApbA_C"/>
    <property type="match status" value="1"/>
</dbReference>
<sequence>MWQGASMRIDIIGAGSLGLLLAGRLISAGNEVRLWCRGRQQVHELLRSGINISYENEGTPIRMKSDLFHAGLVTEFTETYLREPGGCIVITVKQNVLHHDLPGILQSLRNERPSIVCFQNGVGHIELLQKLLPESNIYAAVTTEGAKRKTLTEVIHAGKGEVWIGKVPPEASPGAPLMEPQNDIEVIHLLETLSVAGFSAFLSNDMNTMIYRKLLINAVINPLTALWRIPNGELLASEERIQVMRDLYNEAIAVYEACDIPYEADSWEVIAQVCRSTSGNTSSMLADVLAGRATEIRWINGSLVEMGERSGLAVPLHRIMCRLVEGMIAEER</sequence>
<dbReference type="InterPro" id="IPR013332">
    <property type="entry name" value="KPR_N"/>
</dbReference>
<protein>
    <recommendedName>
        <fullName evidence="5 11">2-dehydropantoate 2-reductase</fullName>
        <ecNumber evidence="4 11">1.1.1.169</ecNumber>
    </recommendedName>
    <alternativeName>
        <fullName evidence="9 11">Ketopantoate reductase</fullName>
    </alternativeName>
</protein>
<organism evidence="14 15">
    <name type="scientific">Paenibacillus agri</name>
    <dbReference type="NCBI Taxonomy" id="2744309"/>
    <lineage>
        <taxon>Bacteria</taxon>
        <taxon>Bacillati</taxon>
        <taxon>Bacillota</taxon>
        <taxon>Bacilli</taxon>
        <taxon>Bacillales</taxon>
        <taxon>Paenibacillaceae</taxon>
        <taxon>Paenibacillus</taxon>
    </lineage>
</organism>
<accession>A0A850EPK3</accession>
<evidence type="ECO:0000256" key="10">
    <source>
        <dbReference type="ARBA" id="ARBA00048793"/>
    </source>
</evidence>
<evidence type="ECO:0000256" key="5">
    <source>
        <dbReference type="ARBA" id="ARBA00019465"/>
    </source>
</evidence>
<name>A0A850EPK3_9BACL</name>
<evidence type="ECO:0000256" key="3">
    <source>
        <dbReference type="ARBA" id="ARBA00007870"/>
    </source>
</evidence>
<dbReference type="PANTHER" id="PTHR43765">
    <property type="entry name" value="2-DEHYDROPANTOATE 2-REDUCTASE-RELATED"/>
    <property type="match status" value="1"/>
</dbReference>
<comment type="catalytic activity">
    <reaction evidence="10 11">
        <text>(R)-pantoate + NADP(+) = 2-dehydropantoate + NADPH + H(+)</text>
        <dbReference type="Rhea" id="RHEA:16233"/>
        <dbReference type="ChEBI" id="CHEBI:11561"/>
        <dbReference type="ChEBI" id="CHEBI:15378"/>
        <dbReference type="ChEBI" id="CHEBI:15980"/>
        <dbReference type="ChEBI" id="CHEBI:57783"/>
        <dbReference type="ChEBI" id="CHEBI:58349"/>
        <dbReference type="EC" id="1.1.1.169"/>
    </reaction>
</comment>
<dbReference type="InterPro" id="IPR050838">
    <property type="entry name" value="Ketopantoate_reductase"/>
</dbReference>
<dbReference type="SUPFAM" id="SSF48179">
    <property type="entry name" value="6-phosphogluconate dehydrogenase C-terminal domain-like"/>
    <property type="match status" value="1"/>
</dbReference>
<dbReference type="SUPFAM" id="SSF51735">
    <property type="entry name" value="NAD(P)-binding Rossmann-fold domains"/>
    <property type="match status" value="1"/>
</dbReference>
<dbReference type="GO" id="GO:0050661">
    <property type="term" value="F:NADP binding"/>
    <property type="evidence" value="ECO:0007669"/>
    <property type="project" value="TreeGrafter"/>
</dbReference>
<evidence type="ECO:0000256" key="9">
    <source>
        <dbReference type="ARBA" id="ARBA00032024"/>
    </source>
</evidence>
<reference evidence="14" key="1">
    <citation type="submission" date="2020-06" db="EMBL/GenBank/DDBJ databases">
        <title>Paenibacillus sp. nov., isolated from soil.</title>
        <authorList>
            <person name="Seo Y.L."/>
        </authorList>
    </citation>
    <scope>NUCLEOTIDE SEQUENCE [LARGE SCALE GENOMIC DNA]</scope>
    <source>
        <strain evidence="14">JW14</strain>
    </source>
</reference>
<dbReference type="InterPro" id="IPR013752">
    <property type="entry name" value="KPA_reductase"/>
</dbReference>
<keyword evidence="8 11" id="KW-0560">Oxidoreductase</keyword>
<evidence type="ECO:0000313" key="14">
    <source>
        <dbReference type="EMBL" id="NUU62396.1"/>
    </source>
</evidence>
<comment type="pathway">
    <text evidence="2 11">Cofactor biosynthesis; (R)-pantothenate biosynthesis; (R)-pantoate from 3-methyl-2-oxobutanoate: step 2/2.</text>
</comment>
<evidence type="ECO:0000256" key="11">
    <source>
        <dbReference type="RuleBase" id="RU362068"/>
    </source>
</evidence>
<dbReference type="AlphaFoldDB" id="A0A850EPK3"/>
<dbReference type="FunFam" id="1.10.1040.10:FF:000017">
    <property type="entry name" value="2-dehydropantoate 2-reductase"/>
    <property type="match status" value="1"/>
</dbReference>
<evidence type="ECO:0000256" key="4">
    <source>
        <dbReference type="ARBA" id="ARBA00013014"/>
    </source>
</evidence>
<comment type="function">
    <text evidence="1 11">Catalyzes the NADPH-dependent reduction of ketopantoate into pantoic acid.</text>
</comment>
<proteinExistence type="inferred from homology"/>
<dbReference type="Gene3D" id="3.40.50.720">
    <property type="entry name" value="NAD(P)-binding Rossmann-like Domain"/>
    <property type="match status" value="1"/>
</dbReference>
<dbReference type="InterPro" id="IPR008927">
    <property type="entry name" value="6-PGluconate_DH-like_C_sf"/>
</dbReference>
<dbReference type="Gene3D" id="1.10.1040.10">
    <property type="entry name" value="N-(1-d-carboxylethyl)-l-norvaline Dehydrogenase, domain 2"/>
    <property type="match status" value="1"/>
</dbReference>
<evidence type="ECO:0000259" key="13">
    <source>
        <dbReference type="Pfam" id="PF08546"/>
    </source>
</evidence>
<dbReference type="GO" id="GO:0005737">
    <property type="term" value="C:cytoplasm"/>
    <property type="evidence" value="ECO:0007669"/>
    <property type="project" value="TreeGrafter"/>
</dbReference>
<dbReference type="GO" id="GO:0015940">
    <property type="term" value="P:pantothenate biosynthetic process"/>
    <property type="evidence" value="ECO:0007669"/>
    <property type="project" value="UniProtKB-UniPathway"/>
</dbReference>